<keyword evidence="3" id="KW-1185">Reference proteome</keyword>
<feature type="domain" description="HTH psq-type" evidence="1">
    <location>
        <begin position="12"/>
        <end position="64"/>
    </location>
</feature>
<dbReference type="Proteomes" id="UP000789342">
    <property type="component" value="Unassembled WGS sequence"/>
</dbReference>
<dbReference type="InterPro" id="IPR007889">
    <property type="entry name" value="HTH_Psq"/>
</dbReference>
<dbReference type="Gene3D" id="1.10.10.60">
    <property type="entry name" value="Homeodomain-like"/>
    <property type="match status" value="1"/>
</dbReference>
<dbReference type="Pfam" id="PF04218">
    <property type="entry name" value="CENP-B_N"/>
    <property type="match status" value="1"/>
</dbReference>
<dbReference type="AlphaFoldDB" id="A0A9N8ZT72"/>
<evidence type="ECO:0000259" key="1">
    <source>
        <dbReference type="Pfam" id="PF04218"/>
    </source>
</evidence>
<dbReference type="SUPFAM" id="SSF46689">
    <property type="entry name" value="Homeodomain-like"/>
    <property type="match status" value="1"/>
</dbReference>
<organism evidence="2 3">
    <name type="scientific">Acaulospora morrowiae</name>
    <dbReference type="NCBI Taxonomy" id="94023"/>
    <lineage>
        <taxon>Eukaryota</taxon>
        <taxon>Fungi</taxon>
        <taxon>Fungi incertae sedis</taxon>
        <taxon>Mucoromycota</taxon>
        <taxon>Glomeromycotina</taxon>
        <taxon>Glomeromycetes</taxon>
        <taxon>Diversisporales</taxon>
        <taxon>Acaulosporaceae</taxon>
        <taxon>Acaulospora</taxon>
    </lineage>
</organism>
<sequence length="116" mass="13182">MDENLPSVKNNKQKHNSLTLVQKIELCQAKITNSNLKNVELASQFNIGKSTVHDILKGKDELLNKNSIFYIASLKRERISKFLQIEQSLALWLDQANGTNLSIFDEILLHKATDFA</sequence>
<gene>
    <name evidence="2" type="ORF">AMORRO_LOCUS3548</name>
</gene>
<accession>A0A9N8ZT72</accession>
<dbReference type="InterPro" id="IPR009057">
    <property type="entry name" value="Homeodomain-like_sf"/>
</dbReference>
<comment type="caution">
    <text evidence="2">The sequence shown here is derived from an EMBL/GenBank/DDBJ whole genome shotgun (WGS) entry which is preliminary data.</text>
</comment>
<dbReference type="OrthoDB" id="2402233at2759"/>
<name>A0A9N8ZT72_9GLOM</name>
<evidence type="ECO:0000313" key="3">
    <source>
        <dbReference type="Proteomes" id="UP000789342"/>
    </source>
</evidence>
<dbReference type="GO" id="GO:0003677">
    <property type="term" value="F:DNA binding"/>
    <property type="evidence" value="ECO:0007669"/>
    <property type="project" value="InterPro"/>
</dbReference>
<evidence type="ECO:0000313" key="2">
    <source>
        <dbReference type="EMBL" id="CAG8507213.1"/>
    </source>
</evidence>
<reference evidence="2" key="1">
    <citation type="submission" date="2021-06" db="EMBL/GenBank/DDBJ databases">
        <authorList>
            <person name="Kallberg Y."/>
            <person name="Tangrot J."/>
            <person name="Rosling A."/>
        </authorList>
    </citation>
    <scope>NUCLEOTIDE SEQUENCE</scope>
    <source>
        <strain evidence="2">CL551</strain>
    </source>
</reference>
<protein>
    <submittedName>
        <fullName evidence="2">14189_t:CDS:1</fullName>
    </submittedName>
</protein>
<dbReference type="EMBL" id="CAJVPV010001754">
    <property type="protein sequence ID" value="CAG8507213.1"/>
    <property type="molecule type" value="Genomic_DNA"/>
</dbReference>
<proteinExistence type="predicted"/>